<proteinExistence type="inferred from homology"/>
<gene>
    <name evidence="4" type="ORF">FHS42_004090</name>
</gene>
<dbReference type="EMBL" id="JACHJL010000010">
    <property type="protein sequence ID" value="MBB5937011.1"/>
    <property type="molecule type" value="Genomic_DNA"/>
</dbReference>
<evidence type="ECO:0000256" key="2">
    <source>
        <dbReference type="SAM" id="MobiDB-lite"/>
    </source>
</evidence>
<evidence type="ECO:0000256" key="1">
    <source>
        <dbReference type="HAMAP-Rule" id="MF_00612"/>
    </source>
</evidence>
<protein>
    <recommendedName>
        <fullName evidence="1">UPF0225 protein FHS42_004090</fullName>
    </recommendedName>
</protein>
<evidence type="ECO:0000259" key="3">
    <source>
        <dbReference type="Pfam" id="PF17775"/>
    </source>
</evidence>
<dbReference type="Gene3D" id="3.10.450.50">
    <property type="match status" value="1"/>
</dbReference>
<feature type="region of interest" description="Disordered" evidence="2">
    <location>
        <begin position="1"/>
        <end position="26"/>
    </location>
</feature>
<dbReference type="Proteomes" id="UP000588098">
    <property type="component" value="Unassembled WGS sequence"/>
</dbReference>
<name>A0A7W9QBE5_9ACTN</name>
<feature type="compositionally biased region" description="Basic residues" evidence="2">
    <location>
        <begin position="1"/>
        <end position="11"/>
    </location>
</feature>
<accession>A0A7W9QBE5</accession>
<reference evidence="4 5" key="1">
    <citation type="submission" date="2020-08" db="EMBL/GenBank/DDBJ databases">
        <title>Genomic Encyclopedia of Type Strains, Phase III (KMG-III): the genomes of soil and plant-associated and newly described type strains.</title>
        <authorList>
            <person name="Whitman W."/>
        </authorList>
    </citation>
    <scope>NUCLEOTIDE SEQUENCE [LARGE SCALE GENOMIC DNA]</scope>
    <source>
        <strain evidence="4 5">CECT 8305</strain>
    </source>
</reference>
<evidence type="ECO:0000313" key="5">
    <source>
        <dbReference type="Proteomes" id="UP000588098"/>
    </source>
</evidence>
<comment type="caution">
    <text evidence="4">The sequence shown here is derived from an EMBL/GenBank/DDBJ whole genome shotgun (WGS) entry which is preliminary data.</text>
</comment>
<keyword evidence="5" id="KW-1185">Reference proteome</keyword>
<feature type="compositionally biased region" description="Low complexity" evidence="2">
    <location>
        <begin position="15"/>
        <end position="26"/>
    </location>
</feature>
<dbReference type="AlphaFoldDB" id="A0A7W9QBE5"/>
<organism evidence="4 5">
    <name type="scientific">Streptomyces zagrosensis</name>
    <dbReference type="NCBI Taxonomy" id="1042984"/>
    <lineage>
        <taxon>Bacteria</taxon>
        <taxon>Bacillati</taxon>
        <taxon>Actinomycetota</taxon>
        <taxon>Actinomycetes</taxon>
        <taxon>Kitasatosporales</taxon>
        <taxon>Streptomycetaceae</taxon>
        <taxon>Streptomyces</taxon>
    </lineage>
</organism>
<dbReference type="InterPro" id="IPR048469">
    <property type="entry name" value="YchJ-like_M"/>
</dbReference>
<dbReference type="HAMAP" id="MF_00612">
    <property type="entry name" value="UPF0225"/>
    <property type="match status" value="1"/>
</dbReference>
<feature type="domain" description="YchJ-like middle NTF2-like" evidence="3">
    <location>
        <begin position="54"/>
        <end position="147"/>
    </location>
</feature>
<dbReference type="SUPFAM" id="SSF54427">
    <property type="entry name" value="NTF2-like"/>
    <property type="match status" value="1"/>
</dbReference>
<comment type="similarity">
    <text evidence="1">Belongs to the UPF0225 family.</text>
</comment>
<dbReference type="Pfam" id="PF17775">
    <property type="entry name" value="YchJ_M-like"/>
    <property type="match status" value="1"/>
</dbReference>
<dbReference type="InterPro" id="IPR032710">
    <property type="entry name" value="NTF2-like_dom_sf"/>
</dbReference>
<dbReference type="RefSeq" id="WP_376772636.1">
    <property type="nucleotide sequence ID" value="NZ_JACHJL010000010.1"/>
</dbReference>
<sequence length="152" mass="16850">MSKQMSKKSARRQPATETATGPAANPAAPCPCGLDATYRDCCGSLHDGRTTATTAQRLMRARYSAFVVRDAAYLLRSWHSTTRPSDISFEPAQHWTGLEVLGTTGGSSFHRDGTVEFRAHFTLRGQAHSQHELSRFVREDGHWVYVSALERP</sequence>
<evidence type="ECO:0000313" key="4">
    <source>
        <dbReference type="EMBL" id="MBB5937011.1"/>
    </source>
</evidence>
<dbReference type="InterPro" id="IPR023006">
    <property type="entry name" value="YchJ-like"/>
</dbReference>